<evidence type="ECO:0000259" key="6">
    <source>
        <dbReference type="SMART" id="SM00385"/>
    </source>
</evidence>
<evidence type="ECO:0000313" key="8">
    <source>
        <dbReference type="EMBL" id="KAG6513777.1"/>
    </source>
</evidence>
<sequence length="278" mass="32116">MKKKQPPDIGTGRSQHERDGVDIDMIACINGELAEELHHIALTDVPTDVTTDGEISDNDSCDADDQLPVLEYAEELFEFYLKIEVHYSFEDLGDETLYLAVNILDRFLEKRAIRRDRFQLLGIAALLVAWKYEEDIVGPDVNDLLDLSGQAYTRDDIFKMEKLILETLEYELTVPTPCVYVKRFLEAAESDKMPRMEVLSYFILELSLLEYEMLKFKPSMLAAAAIYTAQCTLRGIKYWTKSCEMHTKYSEYQLLECSRLMAKSHQKVITAKKTIIYY</sequence>
<dbReference type="InterPro" id="IPR046965">
    <property type="entry name" value="Cyclin_A/B-like"/>
</dbReference>
<dbReference type="Pfam" id="PF02984">
    <property type="entry name" value="Cyclin_C"/>
    <property type="match status" value="1"/>
</dbReference>
<reference evidence="8 9" key="1">
    <citation type="submission" date="2020-08" db="EMBL/GenBank/DDBJ databases">
        <title>Plant Genome Project.</title>
        <authorList>
            <person name="Zhang R.-G."/>
        </authorList>
    </citation>
    <scope>NUCLEOTIDE SEQUENCE [LARGE SCALE GENOMIC DNA]</scope>
    <source>
        <tissue evidence="8">Rhizome</tissue>
    </source>
</reference>
<evidence type="ECO:0008006" key="10">
    <source>
        <dbReference type="Google" id="ProtNLM"/>
    </source>
</evidence>
<dbReference type="InterPro" id="IPR039361">
    <property type="entry name" value="Cyclin"/>
</dbReference>
<evidence type="ECO:0000256" key="3">
    <source>
        <dbReference type="ARBA" id="ARBA00023127"/>
    </source>
</evidence>
<gene>
    <name evidence="8" type="ORF">ZIOFF_024114</name>
</gene>
<dbReference type="InterPro" id="IPR013763">
    <property type="entry name" value="Cyclin-like_dom"/>
</dbReference>
<protein>
    <recommendedName>
        <fullName evidence="10">Cyclin N-terminal domain-containing protein</fullName>
    </recommendedName>
</protein>
<dbReference type="FunFam" id="1.10.472.10:FF:000001">
    <property type="entry name" value="G2/mitotic-specific cyclin"/>
    <property type="match status" value="1"/>
</dbReference>
<evidence type="ECO:0000256" key="2">
    <source>
        <dbReference type="ARBA" id="ARBA00022618"/>
    </source>
</evidence>
<feature type="domain" description="Cyclin-like" evidence="6">
    <location>
        <begin position="179"/>
        <end position="263"/>
    </location>
</feature>
<dbReference type="InterPro" id="IPR006671">
    <property type="entry name" value="Cyclin_N"/>
</dbReference>
<evidence type="ECO:0000259" key="7">
    <source>
        <dbReference type="SMART" id="SM01332"/>
    </source>
</evidence>
<keyword evidence="9" id="KW-1185">Reference proteome</keyword>
<comment type="caution">
    <text evidence="8">The sequence shown here is derived from an EMBL/GenBank/DDBJ whole genome shotgun (WGS) entry which is preliminary data.</text>
</comment>
<dbReference type="InterPro" id="IPR036915">
    <property type="entry name" value="Cyclin-like_sf"/>
</dbReference>
<feature type="domain" description="Cyclin C-terminal" evidence="7">
    <location>
        <begin position="175"/>
        <end position="278"/>
    </location>
</feature>
<evidence type="ECO:0000313" key="9">
    <source>
        <dbReference type="Proteomes" id="UP000734854"/>
    </source>
</evidence>
<keyword evidence="3 5" id="KW-0195">Cyclin</keyword>
<dbReference type="Pfam" id="PF00134">
    <property type="entry name" value="Cyclin_N"/>
    <property type="match status" value="1"/>
</dbReference>
<keyword evidence="2" id="KW-0132">Cell division</keyword>
<dbReference type="SUPFAM" id="SSF47954">
    <property type="entry name" value="Cyclin-like"/>
    <property type="match status" value="2"/>
</dbReference>
<evidence type="ECO:0000256" key="4">
    <source>
        <dbReference type="ARBA" id="ARBA00023306"/>
    </source>
</evidence>
<proteinExistence type="inferred from homology"/>
<dbReference type="Gene3D" id="1.10.472.10">
    <property type="entry name" value="Cyclin-like"/>
    <property type="match status" value="2"/>
</dbReference>
<accession>A0A8J5GVS8</accession>
<dbReference type="PANTHER" id="PTHR10177">
    <property type="entry name" value="CYCLINS"/>
    <property type="match status" value="1"/>
</dbReference>
<keyword evidence="4" id="KW-0131">Cell cycle</keyword>
<dbReference type="PIRSF" id="PIRSF001771">
    <property type="entry name" value="Cyclin_A_B_D_E"/>
    <property type="match status" value="1"/>
</dbReference>
<dbReference type="Proteomes" id="UP000734854">
    <property type="component" value="Unassembled WGS sequence"/>
</dbReference>
<feature type="domain" description="Cyclin-like" evidence="6">
    <location>
        <begin position="74"/>
        <end position="166"/>
    </location>
</feature>
<dbReference type="GO" id="GO:0016538">
    <property type="term" value="F:cyclin-dependent protein serine/threonine kinase regulator activity"/>
    <property type="evidence" value="ECO:0007669"/>
    <property type="project" value="InterPro"/>
</dbReference>
<evidence type="ECO:0000256" key="1">
    <source>
        <dbReference type="ARBA" id="ARBA00006955"/>
    </source>
</evidence>
<organism evidence="8 9">
    <name type="scientific">Zingiber officinale</name>
    <name type="common">Ginger</name>
    <name type="synonym">Amomum zingiber</name>
    <dbReference type="NCBI Taxonomy" id="94328"/>
    <lineage>
        <taxon>Eukaryota</taxon>
        <taxon>Viridiplantae</taxon>
        <taxon>Streptophyta</taxon>
        <taxon>Embryophyta</taxon>
        <taxon>Tracheophyta</taxon>
        <taxon>Spermatophyta</taxon>
        <taxon>Magnoliopsida</taxon>
        <taxon>Liliopsida</taxon>
        <taxon>Zingiberales</taxon>
        <taxon>Zingiberaceae</taxon>
        <taxon>Zingiber</taxon>
    </lineage>
</organism>
<dbReference type="GO" id="GO:0044772">
    <property type="term" value="P:mitotic cell cycle phase transition"/>
    <property type="evidence" value="ECO:0007669"/>
    <property type="project" value="InterPro"/>
</dbReference>
<dbReference type="GO" id="GO:0051301">
    <property type="term" value="P:cell division"/>
    <property type="evidence" value="ECO:0007669"/>
    <property type="project" value="UniProtKB-KW"/>
</dbReference>
<name>A0A8J5GVS8_ZINOF</name>
<dbReference type="SMART" id="SM01332">
    <property type="entry name" value="Cyclin_C"/>
    <property type="match status" value="1"/>
</dbReference>
<dbReference type="AlphaFoldDB" id="A0A8J5GVS8"/>
<comment type="similarity">
    <text evidence="1">Belongs to the cyclin family. Cyclin AB subfamily.</text>
</comment>
<dbReference type="InterPro" id="IPR004367">
    <property type="entry name" value="Cyclin_C-dom"/>
</dbReference>
<evidence type="ECO:0000256" key="5">
    <source>
        <dbReference type="RuleBase" id="RU000383"/>
    </source>
</evidence>
<dbReference type="SMART" id="SM00385">
    <property type="entry name" value="CYCLIN"/>
    <property type="match status" value="2"/>
</dbReference>
<dbReference type="EMBL" id="JACMSC010000007">
    <property type="protein sequence ID" value="KAG6513777.1"/>
    <property type="molecule type" value="Genomic_DNA"/>
</dbReference>